<accession>D0NZN0</accession>
<protein>
    <submittedName>
        <fullName evidence="1">Uncharacterized protein</fullName>
    </submittedName>
</protein>
<name>D0NZN0_PHYIT</name>
<dbReference type="RefSeq" id="XP_002997156.1">
    <property type="nucleotide sequence ID" value="XM_002997110.1"/>
</dbReference>
<dbReference type="eggNOG" id="ENOG502SPUU">
    <property type="taxonomic scope" value="Eukaryota"/>
</dbReference>
<dbReference type="GeneID" id="9467356"/>
<evidence type="ECO:0000313" key="2">
    <source>
        <dbReference type="Proteomes" id="UP000006643"/>
    </source>
</evidence>
<dbReference type="AlphaFoldDB" id="D0NZN0"/>
<dbReference type="EMBL" id="DS028203">
    <property type="protein sequence ID" value="EEY69595.1"/>
    <property type="molecule type" value="Genomic_DNA"/>
</dbReference>
<dbReference type="OrthoDB" id="3219396at2759"/>
<dbReference type="Proteomes" id="UP000006643">
    <property type="component" value="Unassembled WGS sequence"/>
</dbReference>
<dbReference type="HOGENOM" id="CLU_1296599_0_0_1"/>
<dbReference type="VEuPathDB" id="FungiDB:PITG_18877"/>
<keyword evidence="2" id="KW-1185">Reference proteome</keyword>
<dbReference type="InParanoid" id="D0NZN0"/>
<organism evidence="1 2">
    <name type="scientific">Phytophthora infestans (strain T30-4)</name>
    <name type="common">Potato late blight agent</name>
    <dbReference type="NCBI Taxonomy" id="403677"/>
    <lineage>
        <taxon>Eukaryota</taxon>
        <taxon>Sar</taxon>
        <taxon>Stramenopiles</taxon>
        <taxon>Oomycota</taxon>
        <taxon>Peronosporomycetes</taxon>
        <taxon>Peronosporales</taxon>
        <taxon>Peronosporaceae</taxon>
        <taxon>Phytophthora</taxon>
    </lineage>
</organism>
<dbReference type="KEGG" id="pif:PITG_18877"/>
<sequence length="258" mass="28480">MQGTTFVQPLSVARGIPVSDSTCQWAICSFLTGLDAISLSHTSSFWLQHLSVSSYWQSKLPTLADPLHTAAYKALFLRSRSLGFKVWFALLPEQPDGAYTGGILYGLQSVHAESRVWPKFHQQFVVISALGDLFCSVLDYRPVVKSNLQLRSDTGTLHREMDFLKYEQVGTGCITANELHFPKPGHLGWYGFHGVIDDFRVWRGLLSAEDVATLSSGVEKHLISSLKVGTGSSRGLRWNVCATGTITSRCSRVAVQLT</sequence>
<evidence type="ECO:0000313" key="1">
    <source>
        <dbReference type="EMBL" id="EEY69595.1"/>
    </source>
</evidence>
<gene>
    <name evidence="1" type="ORF">PITG_18877</name>
</gene>
<proteinExistence type="predicted"/>
<reference evidence="2" key="1">
    <citation type="journal article" date="2009" name="Nature">
        <title>Genome sequence and analysis of the Irish potato famine pathogen Phytophthora infestans.</title>
        <authorList>
            <consortium name="The Broad Institute Genome Sequencing Platform"/>
            <person name="Haas B.J."/>
            <person name="Kamoun S."/>
            <person name="Zody M.C."/>
            <person name="Jiang R.H."/>
            <person name="Handsaker R.E."/>
            <person name="Cano L.M."/>
            <person name="Grabherr M."/>
            <person name="Kodira C.D."/>
            <person name="Raffaele S."/>
            <person name="Torto-Alalibo T."/>
            <person name="Bozkurt T.O."/>
            <person name="Ah-Fong A.M."/>
            <person name="Alvarado L."/>
            <person name="Anderson V.L."/>
            <person name="Armstrong M.R."/>
            <person name="Avrova A."/>
            <person name="Baxter L."/>
            <person name="Beynon J."/>
            <person name="Boevink P.C."/>
            <person name="Bollmann S.R."/>
            <person name="Bos J.I."/>
            <person name="Bulone V."/>
            <person name="Cai G."/>
            <person name="Cakir C."/>
            <person name="Carrington J.C."/>
            <person name="Chawner M."/>
            <person name="Conti L."/>
            <person name="Costanzo S."/>
            <person name="Ewan R."/>
            <person name="Fahlgren N."/>
            <person name="Fischbach M.A."/>
            <person name="Fugelstad J."/>
            <person name="Gilroy E.M."/>
            <person name="Gnerre S."/>
            <person name="Green P.J."/>
            <person name="Grenville-Briggs L.J."/>
            <person name="Griffith J."/>
            <person name="Grunwald N.J."/>
            <person name="Horn K."/>
            <person name="Horner N.R."/>
            <person name="Hu C.H."/>
            <person name="Huitema E."/>
            <person name="Jeong D.H."/>
            <person name="Jones A.M."/>
            <person name="Jones J.D."/>
            <person name="Jones R.W."/>
            <person name="Karlsson E.K."/>
            <person name="Kunjeti S.G."/>
            <person name="Lamour K."/>
            <person name="Liu Z."/>
            <person name="Ma L."/>
            <person name="Maclean D."/>
            <person name="Chibucos M.C."/>
            <person name="McDonald H."/>
            <person name="McWalters J."/>
            <person name="Meijer H.J."/>
            <person name="Morgan W."/>
            <person name="Morris P.F."/>
            <person name="Munro C.A."/>
            <person name="O'Neill K."/>
            <person name="Ospina-Giraldo M."/>
            <person name="Pinzon A."/>
            <person name="Pritchard L."/>
            <person name="Ramsahoye B."/>
            <person name="Ren Q."/>
            <person name="Restrepo S."/>
            <person name="Roy S."/>
            <person name="Sadanandom A."/>
            <person name="Savidor A."/>
            <person name="Schornack S."/>
            <person name="Schwartz D.C."/>
            <person name="Schumann U.D."/>
            <person name="Schwessinger B."/>
            <person name="Seyer L."/>
            <person name="Sharpe T."/>
            <person name="Silvar C."/>
            <person name="Song J."/>
            <person name="Studholme D.J."/>
            <person name="Sykes S."/>
            <person name="Thines M."/>
            <person name="van de Vondervoort P.J."/>
            <person name="Phuntumart V."/>
            <person name="Wawra S."/>
            <person name="Weide R."/>
            <person name="Win J."/>
            <person name="Young C."/>
            <person name="Zhou S."/>
            <person name="Fry W."/>
            <person name="Meyers B.C."/>
            <person name="van West P."/>
            <person name="Ristaino J."/>
            <person name="Govers F."/>
            <person name="Birch P.R."/>
            <person name="Whisson S.C."/>
            <person name="Judelson H.S."/>
            <person name="Nusbaum C."/>
        </authorList>
    </citation>
    <scope>NUCLEOTIDE SEQUENCE [LARGE SCALE GENOMIC DNA]</scope>
    <source>
        <strain evidence="2">T30-4</strain>
    </source>
</reference>